<reference evidence="1 2" key="1">
    <citation type="journal article" date="2023" name="Life. Sci Alliance">
        <title>Evolutionary insights into 3D genome organization and epigenetic landscape of Vigna mungo.</title>
        <authorList>
            <person name="Junaid A."/>
            <person name="Singh B."/>
            <person name="Bhatia S."/>
        </authorList>
    </citation>
    <scope>NUCLEOTIDE SEQUENCE [LARGE SCALE GENOMIC DNA]</scope>
    <source>
        <strain evidence="1">Urdbean</strain>
    </source>
</reference>
<organism evidence="1 2">
    <name type="scientific">Vigna mungo</name>
    <name type="common">Black gram</name>
    <name type="synonym">Phaseolus mungo</name>
    <dbReference type="NCBI Taxonomy" id="3915"/>
    <lineage>
        <taxon>Eukaryota</taxon>
        <taxon>Viridiplantae</taxon>
        <taxon>Streptophyta</taxon>
        <taxon>Embryophyta</taxon>
        <taxon>Tracheophyta</taxon>
        <taxon>Spermatophyta</taxon>
        <taxon>Magnoliopsida</taxon>
        <taxon>eudicotyledons</taxon>
        <taxon>Gunneridae</taxon>
        <taxon>Pentapetalae</taxon>
        <taxon>rosids</taxon>
        <taxon>fabids</taxon>
        <taxon>Fabales</taxon>
        <taxon>Fabaceae</taxon>
        <taxon>Papilionoideae</taxon>
        <taxon>50 kb inversion clade</taxon>
        <taxon>NPAAA clade</taxon>
        <taxon>indigoferoid/millettioid clade</taxon>
        <taxon>Phaseoleae</taxon>
        <taxon>Vigna</taxon>
    </lineage>
</organism>
<name>A0AAQ3N0F3_VIGMU</name>
<proteinExistence type="predicted"/>
<evidence type="ECO:0000313" key="2">
    <source>
        <dbReference type="Proteomes" id="UP001374535"/>
    </source>
</evidence>
<gene>
    <name evidence="1" type="ORF">V8G54_026486</name>
</gene>
<dbReference type="EMBL" id="CP144693">
    <property type="protein sequence ID" value="WVZ00417.1"/>
    <property type="molecule type" value="Genomic_DNA"/>
</dbReference>
<sequence length="135" mass="14709">MEAGEPFFSSLLQARASSLSVEGSPSHRHRKEGELSFPLLLHGSGWGFVDPVDCVIVEGEELTYCLHALMTTRVVHHIGNFGFLWGFTDLVCEIGNGNLGFFELCSIFDYWFSCDCASGDKGDANGSDYGCHGGH</sequence>
<protein>
    <submittedName>
        <fullName evidence="1">Uncharacterized protein</fullName>
    </submittedName>
</protein>
<dbReference type="AlphaFoldDB" id="A0AAQ3N0F3"/>
<keyword evidence="2" id="KW-1185">Reference proteome</keyword>
<accession>A0AAQ3N0F3</accession>
<dbReference type="Proteomes" id="UP001374535">
    <property type="component" value="Chromosome 8"/>
</dbReference>
<evidence type="ECO:0000313" key="1">
    <source>
        <dbReference type="EMBL" id="WVZ00417.1"/>
    </source>
</evidence>